<dbReference type="InterPro" id="IPR005135">
    <property type="entry name" value="Endo/exonuclease/phosphatase"/>
</dbReference>
<dbReference type="Gene3D" id="3.60.10.10">
    <property type="entry name" value="Endonuclease/exonuclease/phosphatase"/>
    <property type="match status" value="1"/>
</dbReference>
<dbReference type="PANTHER" id="PTHR35218:SF9">
    <property type="entry name" value="ENDONUCLEASE_EXONUCLEASE_PHOSPHATASE DOMAIN-CONTAINING PROTEIN"/>
    <property type="match status" value="1"/>
</dbReference>
<dbReference type="PANTHER" id="PTHR35218">
    <property type="entry name" value="RNASE H DOMAIN-CONTAINING PROTEIN"/>
    <property type="match status" value="1"/>
</dbReference>
<evidence type="ECO:0000313" key="3">
    <source>
        <dbReference type="RefSeq" id="XP_071939360.1"/>
    </source>
</evidence>
<proteinExistence type="predicted"/>
<accession>A0ABM4X5P1</accession>
<dbReference type="InterPro" id="IPR036691">
    <property type="entry name" value="Endo/exonu/phosph_ase_sf"/>
</dbReference>
<evidence type="ECO:0000259" key="1">
    <source>
        <dbReference type="Pfam" id="PF03372"/>
    </source>
</evidence>
<reference evidence="3" key="1">
    <citation type="submission" date="2025-08" db="UniProtKB">
        <authorList>
            <consortium name="RefSeq"/>
        </authorList>
    </citation>
    <scope>IDENTIFICATION</scope>
    <source>
        <tissue evidence="3">Leaves</tissue>
    </source>
</reference>
<gene>
    <name evidence="3" type="primary">LOC140038165</name>
</gene>
<dbReference type="RefSeq" id="XP_071939360.1">
    <property type="nucleotide sequence ID" value="XM_072083259.1"/>
</dbReference>
<dbReference type="Proteomes" id="UP001652660">
    <property type="component" value="Chromosome 3c"/>
</dbReference>
<protein>
    <recommendedName>
        <fullName evidence="1">Endonuclease/exonuclease/phosphatase domain-containing protein</fullName>
    </recommendedName>
</protein>
<organism evidence="2 3">
    <name type="scientific">Coffea arabica</name>
    <name type="common">Arabian coffee</name>
    <dbReference type="NCBI Taxonomy" id="13443"/>
    <lineage>
        <taxon>Eukaryota</taxon>
        <taxon>Viridiplantae</taxon>
        <taxon>Streptophyta</taxon>
        <taxon>Embryophyta</taxon>
        <taxon>Tracheophyta</taxon>
        <taxon>Spermatophyta</taxon>
        <taxon>Magnoliopsida</taxon>
        <taxon>eudicotyledons</taxon>
        <taxon>Gunneridae</taxon>
        <taxon>Pentapetalae</taxon>
        <taxon>asterids</taxon>
        <taxon>lamiids</taxon>
        <taxon>Gentianales</taxon>
        <taxon>Rubiaceae</taxon>
        <taxon>Ixoroideae</taxon>
        <taxon>Gardenieae complex</taxon>
        <taxon>Bertiereae - Coffeeae clade</taxon>
        <taxon>Coffeeae</taxon>
        <taxon>Coffea</taxon>
    </lineage>
</organism>
<dbReference type="Pfam" id="PF03372">
    <property type="entry name" value="Exo_endo_phos"/>
    <property type="match status" value="1"/>
</dbReference>
<keyword evidence="2" id="KW-1185">Reference proteome</keyword>
<feature type="domain" description="Endonuclease/exonuclease/phosphatase" evidence="1">
    <location>
        <begin position="6"/>
        <end position="186"/>
    </location>
</feature>
<sequence length="346" mass="40083">MRAVVWNCRGVGSPLTVPQLREVVRLHSPSLVFLAETKKKKSFLNSVKQWIQFDSVFVVDPVGLAGGLAVLWKQELKVKKVLFTSFTIELLIDDSEIGAEWWCICAYASADASIRREQWKVITRRRCIWGESWAIMGDLNDIISNAEKWGGRGVKEMIDRILGSKWWIGKFEKASCAHIEVEASDHYEVVDRAWGSKQKGSRLFMVQAKIKKVRVDLLSWSKQMGGNSKSMIGKVKQEIKEVKECKGDGYRIKLASLKRKLAEAYKREEIYWSQKARVKWLQEEDKNTSFFHASVARRGRMNRIDVLQKRSGEWCKDEEETCQEILDYFQQIYTTEEPEVFSEILE</sequence>
<dbReference type="GeneID" id="140038165"/>
<name>A0ABM4X5P1_COFAR</name>
<evidence type="ECO:0000313" key="2">
    <source>
        <dbReference type="Proteomes" id="UP001652660"/>
    </source>
</evidence>
<dbReference type="SUPFAM" id="SSF56219">
    <property type="entry name" value="DNase I-like"/>
    <property type="match status" value="1"/>
</dbReference>